<proteinExistence type="predicted"/>
<name>X1BUL0_9ZZZZ</name>
<feature type="transmembrane region" description="Helical" evidence="1">
    <location>
        <begin position="6"/>
        <end position="24"/>
    </location>
</feature>
<evidence type="ECO:0000256" key="1">
    <source>
        <dbReference type="SAM" id="Phobius"/>
    </source>
</evidence>
<sequence length="89" mass="10125">MKKGNLYIIVYFILIVMSGLPTYIRESKADIVMIYGMGAGNFLPEENCSLIMTNASVIFNTDAERYLSRIYIDFTGNYTIYNPSESMNV</sequence>
<protein>
    <submittedName>
        <fullName evidence="2">Uncharacterized protein</fullName>
    </submittedName>
</protein>
<keyword evidence="1" id="KW-1133">Transmembrane helix</keyword>
<evidence type="ECO:0000313" key="2">
    <source>
        <dbReference type="EMBL" id="GAG87868.1"/>
    </source>
</evidence>
<dbReference type="EMBL" id="BART01015707">
    <property type="protein sequence ID" value="GAG87868.1"/>
    <property type="molecule type" value="Genomic_DNA"/>
</dbReference>
<keyword evidence="1" id="KW-0472">Membrane</keyword>
<comment type="caution">
    <text evidence="2">The sequence shown here is derived from an EMBL/GenBank/DDBJ whole genome shotgun (WGS) entry which is preliminary data.</text>
</comment>
<gene>
    <name evidence="2" type="ORF">S01H4_30433</name>
</gene>
<dbReference type="AlphaFoldDB" id="X1BUL0"/>
<feature type="non-terminal residue" evidence="2">
    <location>
        <position position="89"/>
    </location>
</feature>
<reference evidence="2" key="1">
    <citation type="journal article" date="2014" name="Front. Microbiol.">
        <title>High frequency of phylogenetically diverse reductive dehalogenase-homologous genes in deep subseafloor sedimentary metagenomes.</title>
        <authorList>
            <person name="Kawai M."/>
            <person name="Futagami T."/>
            <person name="Toyoda A."/>
            <person name="Takaki Y."/>
            <person name="Nishi S."/>
            <person name="Hori S."/>
            <person name="Arai W."/>
            <person name="Tsubouchi T."/>
            <person name="Morono Y."/>
            <person name="Uchiyama I."/>
            <person name="Ito T."/>
            <person name="Fujiyama A."/>
            <person name="Inagaki F."/>
            <person name="Takami H."/>
        </authorList>
    </citation>
    <scope>NUCLEOTIDE SEQUENCE</scope>
    <source>
        <strain evidence="2">Expedition CK06-06</strain>
    </source>
</reference>
<keyword evidence="1" id="KW-0812">Transmembrane</keyword>
<accession>X1BUL0</accession>
<organism evidence="2">
    <name type="scientific">marine sediment metagenome</name>
    <dbReference type="NCBI Taxonomy" id="412755"/>
    <lineage>
        <taxon>unclassified sequences</taxon>
        <taxon>metagenomes</taxon>
        <taxon>ecological metagenomes</taxon>
    </lineage>
</organism>